<dbReference type="PIRSF" id="PIRSF030820">
    <property type="entry name" value="UCP030820"/>
    <property type="match status" value="1"/>
</dbReference>
<gene>
    <name evidence="1" type="ORF">HCU01_24890</name>
    <name evidence="2" type="ORF">SAMN05660971_03247</name>
</gene>
<dbReference type="Pfam" id="PF06073">
    <property type="entry name" value="DUF934"/>
    <property type="match status" value="1"/>
</dbReference>
<reference evidence="1 4" key="2">
    <citation type="submission" date="2019-07" db="EMBL/GenBank/DDBJ databases">
        <title>Whole genome shotgun sequence of Halomonas cupida NBRC 102219.</title>
        <authorList>
            <person name="Hosoyama A."/>
            <person name="Uohara A."/>
            <person name="Ohji S."/>
            <person name="Ichikawa N."/>
        </authorList>
    </citation>
    <scope>NUCLEOTIDE SEQUENCE [LARGE SCALE GENOMIC DNA]</scope>
    <source>
        <strain evidence="1 4">NBRC 102219</strain>
    </source>
</reference>
<protein>
    <submittedName>
        <fullName evidence="2">Uncharacterized conserved protein, DUF934 family</fullName>
    </submittedName>
</protein>
<dbReference type="InterPro" id="IPR008318">
    <property type="entry name" value="UCP030820"/>
</dbReference>
<reference evidence="2 3" key="1">
    <citation type="submission" date="2016-11" db="EMBL/GenBank/DDBJ databases">
        <authorList>
            <person name="Jaros S."/>
            <person name="Januszkiewicz K."/>
            <person name="Wedrychowicz H."/>
        </authorList>
    </citation>
    <scope>NUCLEOTIDE SEQUENCE [LARGE SCALE GENOMIC DNA]</scope>
    <source>
        <strain evidence="2 3">DSM 4740</strain>
    </source>
</reference>
<dbReference type="EMBL" id="FRCA01000009">
    <property type="protein sequence ID" value="SHM54568.1"/>
    <property type="molecule type" value="Genomic_DNA"/>
</dbReference>
<keyword evidence="4" id="KW-1185">Reference proteome</keyword>
<dbReference type="OrthoDB" id="9800421at2"/>
<accession>A0A1M7JNJ0</accession>
<organism evidence="2 3">
    <name type="scientific">Halomonas cupida</name>
    <dbReference type="NCBI Taxonomy" id="44933"/>
    <lineage>
        <taxon>Bacteria</taxon>
        <taxon>Pseudomonadati</taxon>
        <taxon>Pseudomonadota</taxon>
        <taxon>Gammaproteobacteria</taxon>
        <taxon>Oceanospirillales</taxon>
        <taxon>Halomonadaceae</taxon>
        <taxon>Halomonas</taxon>
    </lineage>
</organism>
<dbReference type="Proteomes" id="UP000321726">
    <property type="component" value="Unassembled WGS sequence"/>
</dbReference>
<evidence type="ECO:0000313" key="2">
    <source>
        <dbReference type="EMBL" id="SHM54568.1"/>
    </source>
</evidence>
<dbReference type="STRING" id="44933.SAMN05660971_03247"/>
<dbReference type="Proteomes" id="UP000184123">
    <property type="component" value="Unassembled WGS sequence"/>
</dbReference>
<dbReference type="AlphaFoldDB" id="A0A1M7JNJ0"/>
<evidence type="ECO:0000313" key="4">
    <source>
        <dbReference type="Proteomes" id="UP000321726"/>
    </source>
</evidence>
<dbReference type="EMBL" id="BJXU01000094">
    <property type="protein sequence ID" value="GEN24540.1"/>
    <property type="molecule type" value="Genomic_DNA"/>
</dbReference>
<evidence type="ECO:0000313" key="3">
    <source>
        <dbReference type="Proteomes" id="UP000184123"/>
    </source>
</evidence>
<proteinExistence type="predicted"/>
<dbReference type="RefSeq" id="WP_143166366.1">
    <property type="nucleotide sequence ID" value="NZ_BJXU01000094.1"/>
</dbReference>
<sequence>MLPEQTSPRPLIKGGRQIEDQWLRHDDETAPAEGKAIVRLDVWLASDRRDSLAPWLPSDTELDAETIAALREAPLVAIDFPKFTDGRGYSVARVLRERHAFTGEIRALGDVLIDQLVYMKRCGFDAWSLREDQIVEDALNAFNAFSRHYQVSIDNPEPMFLRRQREACAHQPEPALA</sequence>
<name>A0A1M7JNJ0_9GAMM</name>
<evidence type="ECO:0000313" key="1">
    <source>
        <dbReference type="EMBL" id="GEN24540.1"/>
    </source>
</evidence>